<accession>A0AAN0J4N2</accession>
<organism evidence="1 2">
    <name type="scientific">Amphimedon queenslandica</name>
    <name type="common">Sponge</name>
    <dbReference type="NCBI Taxonomy" id="400682"/>
    <lineage>
        <taxon>Eukaryota</taxon>
        <taxon>Metazoa</taxon>
        <taxon>Porifera</taxon>
        <taxon>Demospongiae</taxon>
        <taxon>Heteroscleromorpha</taxon>
        <taxon>Haplosclerida</taxon>
        <taxon>Niphatidae</taxon>
        <taxon>Amphimedon</taxon>
    </lineage>
</organism>
<dbReference type="AlphaFoldDB" id="A0AAN0J4N2"/>
<reference evidence="2" key="1">
    <citation type="journal article" date="2010" name="Nature">
        <title>The Amphimedon queenslandica genome and the evolution of animal complexity.</title>
        <authorList>
            <person name="Srivastava M."/>
            <person name="Simakov O."/>
            <person name="Chapman J."/>
            <person name="Fahey B."/>
            <person name="Gauthier M.E."/>
            <person name="Mitros T."/>
            <person name="Richards G.S."/>
            <person name="Conaco C."/>
            <person name="Dacre M."/>
            <person name="Hellsten U."/>
            <person name="Larroux C."/>
            <person name="Putnam N.H."/>
            <person name="Stanke M."/>
            <person name="Adamska M."/>
            <person name="Darling A."/>
            <person name="Degnan S.M."/>
            <person name="Oakley T.H."/>
            <person name="Plachetzki D.C."/>
            <person name="Zhai Y."/>
            <person name="Adamski M."/>
            <person name="Calcino A."/>
            <person name="Cummins S.F."/>
            <person name="Goodstein D.M."/>
            <person name="Harris C."/>
            <person name="Jackson D.J."/>
            <person name="Leys S.P."/>
            <person name="Shu S."/>
            <person name="Woodcroft B.J."/>
            <person name="Vervoort M."/>
            <person name="Kosik K.S."/>
            <person name="Manning G."/>
            <person name="Degnan B.M."/>
            <person name="Rokhsar D.S."/>
        </authorList>
    </citation>
    <scope>NUCLEOTIDE SEQUENCE [LARGE SCALE GENOMIC DNA]</scope>
</reference>
<evidence type="ECO:0000313" key="1">
    <source>
        <dbReference type="EnsemblMetazoa" id="XP_019851974.1"/>
    </source>
</evidence>
<proteinExistence type="predicted"/>
<dbReference type="KEGG" id="aqu:109581918"/>
<evidence type="ECO:0000313" key="2">
    <source>
        <dbReference type="Proteomes" id="UP000007879"/>
    </source>
</evidence>
<protein>
    <submittedName>
        <fullName evidence="1">Uncharacterized protein</fullName>
    </submittedName>
</protein>
<dbReference type="EnsemblMetazoa" id="XM_019996415.1">
    <property type="protein sequence ID" value="XP_019851974.1"/>
    <property type="gene ID" value="LOC109581918"/>
</dbReference>
<keyword evidence="2" id="KW-1185">Reference proteome</keyword>
<name>A0AAN0J4N2_AMPQE</name>
<reference evidence="1" key="2">
    <citation type="submission" date="2024-06" db="UniProtKB">
        <authorList>
            <consortium name="EnsemblMetazoa"/>
        </authorList>
    </citation>
    <scope>IDENTIFICATION</scope>
</reference>
<sequence length="125" mass="14062">MAAFQTDFASHLSIDPTLSKHRIGHYLGFFLISVLDGESVSGEDYISYTYSTASPESISEEKGNPEMQVCDGELVLKTGQDYIPPDVLVTPDKIHFVDRHFEQKIAKSARSAFISNNRIQPWHFP</sequence>
<gene>
    <name evidence="1" type="primary">109581918</name>
</gene>
<dbReference type="Proteomes" id="UP000007879">
    <property type="component" value="Unassembled WGS sequence"/>
</dbReference>